<dbReference type="PANTHER" id="PTHR23401:SF0">
    <property type="entry name" value="CYCLIN-DEPENDENT KINASE 5 ACTIVATOR"/>
    <property type="match status" value="1"/>
</dbReference>
<feature type="region of interest" description="Disordered" evidence="2">
    <location>
        <begin position="54"/>
        <end position="104"/>
    </location>
</feature>
<reference evidence="3 4" key="1">
    <citation type="submission" date="2022-01" db="EMBL/GenBank/DDBJ databases">
        <title>A chromosomal length assembly of Cordylochernes scorpioides.</title>
        <authorList>
            <person name="Zeh D."/>
            <person name="Zeh J."/>
        </authorList>
    </citation>
    <scope>NUCLEOTIDE SEQUENCE [LARGE SCALE GENOMIC DNA]</scope>
    <source>
        <strain evidence="3">IN4F17</strain>
        <tissue evidence="3">Whole Body</tissue>
    </source>
</reference>
<dbReference type="InterPro" id="IPR004944">
    <property type="entry name" value="CDK5_activator"/>
</dbReference>
<evidence type="ECO:0000313" key="3">
    <source>
        <dbReference type="EMBL" id="UYV73639.1"/>
    </source>
</evidence>
<proteinExistence type="inferred from homology"/>
<feature type="compositionally biased region" description="Polar residues" evidence="2">
    <location>
        <begin position="77"/>
        <end position="90"/>
    </location>
</feature>
<evidence type="ECO:0000313" key="4">
    <source>
        <dbReference type="Proteomes" id="UP001235939"/>
    </source>
</evidence>
<feature type="compositionally biased region" description="Polar residues" evidence="2">
    <location>
        <begin position="1"/>
        <end position="11"/>
    </location>
</feature>
<protein>
    <submittedName>
        <fullName evidence="3">CDK5R1</fullName>
    </submittedName>
</protein>
<dbReference type="Gene3D" id="1.10.472.10">
    <property type="entry name" value="Cyclin-like"/>
    <property type="match status" value="1"/>
</dbReference>
<dbReference type="Proteomes" id="UP001235939">
    <property type="component" value="Chromosome 11"/>
</dbReference>
<gene>
    <name evidence="3" type="ORF">LAZ67_11000122</name>
</gene>
<feature type="region of interest" description="Disordered" evidence="2">
    <location>
        <begin position="1"/>
        <end position="37"/>
    </location>
</feature>
<dbReference type="EMBL" id="CP092873">
    <property type="protein sequence ID" value="UYV73639.1"/>
    <property type="molecule type" value="Genomic_DNA"/>
</dbReference>
<organism evidence="3 4">
    <name type="scientific">Cordylochernes scorpioides</name>
    <dbReference type="NCBI Taxonomy" id="51811"/>
    <lineage>
        <taxon>Eukaryota</taxon>
        <taxon>Metazoa</taxon>
        <taxon>Ecdysozoa</taxon>
        <taxon>Arthropoda</taxon>
        <taxon>Chelicerata</taxon>
        <taxon>Arachnida</taxon>
        <taxon>Pseudoscorpiones</taxon>
        <taxon>Cheliferoidea</taxon>
        <taxon>Chernetidae</taxon>
        <taxon>Cordylochernes</taxon>
    </lineage>
</organism>
<name>A0ABY6KYB6_9ARAC</name>
<evidence type="ECO:0000256" key="2">
    <source>
        <dbReference type="SAM" id="MobiDB-lite"/>
    </source>
</evidence>
<comment type="similarity">
    <text evidence="1">Belongs to the cyclin-dependent kinase 5 activator family.</text>
</comment>
<dbReference type="SUPFAM" id="SSF47954">
    <property type="entry name" value="Cyclin-like"/>
    <property type="match status" value="1"/>
</dbReference>
<dbReference type="PANTHER" id="PTHR23401">
    <property type="entry name" value="CYCLIN DEPENDANT KINASE-5 ACTIVATOR"/>
    <property type="match status" value="1"/>
</dbReference>
<evidence type="ECO:0000256" key="1">
    <source>
        <dbReference type="ARBA" id="ARBA00010175"/>
    </source>
</evidence>
<dbReference type="InterPro" id="IPR036915">
    <property type="entry name" value="Cyclin-like_sf"/>
</dbReference>
<dbReference type="Pfam" id="PF03261">
    <property type="entry name" value="CDK5_activator"/>
    <property type="match status" value="1"/>
</dbReference>
<keyword evidence="4" id="KW-1185">Reference proteome</keyword>
<sequence length="305" mass="34262">MGTVLSFTPQSRGDVGPVEARPPAKGHRDRSENRPKKRNIFLSSFAWKNVGFGSRSKAERGSKPWRQPLDNVHPIDNHNNIKNTSYTTDKQPIPAPVKKPSISDGTKTKVVASVAAAPPSQTNKPDLLTSHNIEICLASSRKATPRSPGDKTVIQASTSELLQCLGVFLYRRCKKLKQFKAEDAVMWLQGVDRSLIHQGWQEIAFINPANMVFLYLLVRDIVTEDISNETELQAQVLTCLYLAYSYMGNEISYPLKPFLVDNNKDKFWKRCLFTINLLSGKMLQINSQPSFFTEVFTELKAFSGV</sequence>
<accession>A0ABY6KYB6</accession>